<comment type="similarity">
    <text evidence="1">Belongs to the peptidase S8 family.</text>
</comment>
<feature type="active site" description="Charge relay system" evidence="1">
    <location>
        <position position="642"/>
    </location>
</feature>
<sequence length="921" mass="102180">MPEKLRHVDLFFGTVHVFIASLPEAPDRNKPPGNNSTELALNNSVNDLRFEIRRLRDTFPKEAADVDSKEEHPNAETALEDIVYLLNSLVKDTVPGQETPDSEILRLNLPLRVDGLVKIPKEVKEYVCYAKPGSNKAVEYRRIAHLAQTSNNTMDRIFSPRATDLDEKGPQVFHADRNSEGNDSGRTDGKELYFAKRLSQTTKTVAQILSQSKCEKPHSAYIHLSGFEEPEVLTMMGVCGSIKKWRAVQWTSSRGHNNKTANLGAICNEMRKSHRLKTILHIAVDSDASWLPNVPPKLTTAIHTKPPTDTLRELIMPKNNENKKTGLKKSERLRIATKLGRSLFCLIGSPLLQESWKSDTIRCSEGDLFVLGMFPANPECRLAIADVTKSFILNFGVLLWELFFQGQVSIIKDDEDEDGDDASLFNALGRMLDDCQEGRFVDPPCLDIIGNCLTAWCDEEADEEKIRDNIHRKVICPLTRYWESYRPPAMNKTILLKDSPPGYPGIGNLMDSRASSSTLIHGNGRPLGPARSPPPGVQGAAQRIPNSEASGQPTEAALLASNGAITSSGLWIERFHQAHAKIAGPRQTTSPRAKVVILDTGCDMKDHYFESVGIDRVDDWQELWYDCLGESSEPVDEDPGRHGTAGACLLLQLAPNASVHVVRVSRDAYSLEKATQAIAQAITHSVKEWDVDVISMSFGFSGEIACIRRAIVEAERVKGDKILFIAAANNGGLNDPEMFPAFFESVISTRGTDHDGSFLTKYNPKSWSHKSGPQYGTLAQDVPYGWPLRNPTKSGCSIAAPILAAIALVIIAFVDAQDNLVNMRRLIRTRRGMTAVFDAMAGKQNQQQDRVYLAPWQLYENNRNPRIIIEVGELGYLERNIWLVEDRHEPSEQQELTGFAGAPPLVDIVILPQFLPNIGSG</sequence>
<dbReference type="OrthoDB" id="206201at2759"/>
<feature type="region of interest" description="Disordered" evidence="2">
    <location>
        <begin position="517"/>
        <end position="553"/>
    </location>
</feature>
<feature type="domain" description="DUF7580" evidence="4">
    <location>
        <begin position="199"/>
        <end position="481"/>
    </location>
</feature>
<feature type="active site" description="Charge relay system" evidence="1">
    <location>
        <position position="797"/>
    </location>
</feature>
<keyword evidence="1" id="KW-0645">Protease</keyword>
<evidence type="ECO:0000313" key="6">
    <source>
        <dbReference type="Proteomes" id="UP000635477"/>
    </source>
</evidence>
<feature type="compositionally biased region" description="Polar residues" evidence="2">
    <location>
        <begin position="544"/>
        <end position="553"/>
    </location>
</feature>
<dbReference type="AlphaFoldDB" id="A0A8H4XPM8"/>
<dbReference type="Pfam" id="PF24476">
    <property type="entry name" value="DUF7580"/>
    <property type="match status" value="1"/>
</dbReference>
<dbReference type="CDD" id="cd00306">
    <property type="entry name" value="Peptidases_S8_S53"/>
    <property type="match status" value="1"/>
</dbReference>
<keyword evidence="1" id="KW-0720">Serine protease</keyword>
<dbReference type="SUPFAM" id="SSF52743">
    <property type="entry name" value="Subtilisin-like"/>
    <property type="match status" value="1"/>
</dbReference>
<dbReference type="InterPro" id="IPR056002">
    <property type="entry name" value="DUF7580"/>
</dbReference>
<organism evidence="5 6">
    <name type="scientific">Fusarium zealandicum</name>
    <dbReference type="NCBI Taxonomy" id="1053134"/>
    <lineage>
        <taxon>Eukaryota</taxon>
        <taxon>Fungi</taxon>
        <taxon>Dikarya</taxon>
        <taxon>Ascomycota</taxon>
        <taxon>Pezizomycotina</taxon>
        <taxon>Sordariomycetes</taxon>
        <taxon>Hypocreomycetidae</taxon>
        <taxon>Hypocreales</taxon>
        <taxon>Nectriaceae</taxon>
        <taxon>Fusarium</taxon>
        <taxon>Fusarium staphyleae species complex</taxon>
    </lineage>
</organism>
<proteinExistence type="inferred from homology"/>
<dbReference type="Pfam" id="PF00082">
    <property type="entry name" value="Peptidase_S8"/>
    <property type="match status" value="1"/>
</dbReference>
<evidence type="ECO:0000259" key="3">
    <source>
        <dbReference type="Pfam" id="PF00082"/>
    </source>
</evidence>
<comment type="caution">
    <text evidence="5">The sequence shown here is derived from an EMBL/GenBank/DDBJ whole genome shotgun (WGS) entry which is preliminary data.</text>
</comment>
<dbReference type="InterPro" id="IPR036852">
    <property type="entry name" value="Peptidase_S8/S53_dom_sf"/>
</dbReference>
<gene>
    <name evidence="5" type="ORF">FZEAL_614</name>
</gene>
<dbReference type="PROSITE" id="PS51892">
    <property type="entry name" value="SUBTILASE"/>
    <property type="match status" value="1"/>
</dbReference>
<feature type="domain" description="Peptidase S8/S53" evidence="3">
    <location>
        <begin position="594"/>
        <end position="828"/>
    </location>
</feature>
<evidence type="ECO:0000256" key="2">
    <source>
        <dbReference type="SAM" id="MobiDB-lite"/>
    </source>
</evidence>
<evidence type="ECO:0000313" key="5">
    <source>
        <dbReference type="EMBL" id="KAF4984121.1"/>
    </source>
</evidence>
<feature type="active site" description="Charge relay system" evidence="1">
    <location>
        <position position="599"/>
    </location>
</feature>
<dbReference type="InterPro" id="IPR000209">
    <property type="entry name" value="Peptidase_S8/S53_dom"/>
</dbReference>
<reference evidence="5" key="2">
    <citation type="submission" date="2020-05" db="EMBL/GenBank/DDBJ databases">
        <authorList>
            <person name="Kim H.-S."/>
            <person name="Proctor R.H."/>
            <person name="Brown D.W."/>
        </authorList>
    </citation>
    <scope>NUCLEOTIDE SEQUENCE</scope>
    <source>
        <strain evidence="5">NRRL 22465</strain>
    </source>
</reference>
<evidence type="ECO:0000256" key="1">
    <source>
        <dbReference type="PROSITE-ProRule" id="PRU01240"/>
    </source>
</evidence>
<evidence type="ECO:0000259" key="4">
    <source>
        <dbReference type="Pfam" id="PF24476"/>
    </source>
</evidence>
<accession>A0A8H4XPM8</accession>
<dbReference type="Proteomes" id="UP000635477">
    <property type="component" value="Unassembled WGS sequence"/>
</dbReference>
<keyword evidence="6" id="KW-1185">Reference proteome</keyword>
<dbReference type="Gene3D" id="3.40.50.200">
    <property type="entry name" value="Peptidase S8/S53 domain"/>
    <property type="match status" value="1"/>
</dbReference>
<dbReference type="EMBL" id="JABEYC010000033">
    <property type="protein sequence ID" value="KAF4984121.1"/>
    <property type="molecule type" value="Genomic_DNA"/>
</dbReference>
<evidence type="ECO:0008006" key="7">
    <source>
        <dbReference type="Google" id="ProtNLM"/>
    </source>
</evidence>
<name>A0A8H4XPM8_9HYPO</name>
<dbReference type="GO" id="GO:0006508">
    <property type="term" value="P:proteolysis"/>
    <property type="evidence" value="ECO:0007669"/>
    <property type="project" value="UniProtKB-KW"/>
</dbReference>
<dbReference type="GO" id="GO:0004252">
    <property type="term" value="F:serine-type endopeptidase activity"/>
    <property type="evidence" value="ECO:0007669"/>
    <property type="project" value="UniProtKB-UniRule"/>
</dbReference>
<keyword evidence="1" id="KW-0378">Hydrolase</keyword>
<protein>
    <recommendedName>
        <fullName evidence="7">Peptidase S8/S53 domain-containing protein</fullName>
    </recommendedName>
</protein>
<reference evidence="5" key="1">
    <citation type="journal article" date="2020" name="BMC Genomics">
        <title>Correction to: Identification and distribution of gene clusters required for synthesis of sphingolipid metabolism inhibitors in diverse species of the filamentous fungus Fusarium.</title>
        <authorList>
            <person name="Kim H.S."/>
            <person name="Lohmar J.M."/>
            <person name="Busman M."/>
            <person name="Brown D.W."/>
            <person name="Naumann T.A."/>
            <person name="Divon H.H."/>
            <person name="Lysoe E."/>
            <person name="Uhlig S."/>
            <person name="Proctor R.H."/>
        </authorList>
    </citation>
    <scope>NUCLEOTIDE SEQUENCE</scope>
    <source>
        <strain evidence="5">NRRL 22465</strain>
    </source>
</reference>